<dbReference type="Proteomes" id="UP000505210">
    <property type="component" value="Chromosome"/>
</dbReference>
<keyword evidence="2" id="KW-1185">Reference proteome</keyword>
<sequence length="143" mass="16158">MYAAPPTPCKRTYAILRIYPGDLDPTEVTERLGIQPTLCQWQGKLRHPGKPAHIASLNGWFLSSKDAVDSNDSRHHIDWILQQLAPRSEALRELQKMGARTDLFCFWESVDGHSGPVMSPQQMQKIADLELDCGYEVLVRSGR</sequence>
<dbReference type="KEGG" id="theu:HPC62_17565"/>
<dbReference type="EMBL" id="CP053661">
    <property type="protein sequence ID" value="QKD83759.1"/>
    <property type="molecule type" value="Genomic_DNA"/>
</dbReference>
<accession>A0A6M8B8L9</accession>
<name>A0A6M8B8L9_9CYAN</name>
<proteinExistence type="predicted"/>
<dbReference type="RefSeq" id="WP_172357730.1">
    <property type="nucleotide sequence ID" value="NZ_CP053661.1"/>
</dbReference>
<gene>
    <name evidence="1" type="ORF">HPC62_17565</name>
</gene>
<reference evidence="1 2" key="1">
    <citation type="submission" date="2020-05" db="EMBL/GenBank/DDBJ databases">
        <title>Complete genome sequence of of a novel Thermoleptolyngbya strain isolated from hot springs of Ganzi, Sichuan China.</title>
        <authorList>
            <person name="Tang J."/>
            <person name="Daroch M."/>
            <person name="Li L."/>
            <person name="Waleron K."/>
            <person name="Waleron M."/>
            <person name="Waleron M."/>
        </authorList>
    </citation>
    <scope>NUCLEOTIDE SEQUENCE [LARGE SCALE GENOMIC DNA]</scope>
    <source>
        <strain evidence="1 2">PKUAC-SCTA183</strain>
    </source>
</reference>
<dbReference type="AlphaFoldDB" id="A0A6M8B8L9"/>
<dbReference type="InterPro" id="IPR025459">
    <property type="entry name" value="DUF4279"/>
</dbReference>
<evidence type="ECO:0000313" key="2">
    <source>
        <dbReference type="Proteomes" id="UP000505210"/>
    </source>
</evidence>
<evidence type="ECO:0000313" key="1">
    <source>
        <dbReference type="EMBL" id="QKD83759.1"/>
    </source>
</evidence>
<protein>
    <submittedName>
        <fullName evidence="1">DUF4279 domain-containing protein</fullName>
    </submittedName>
</protein>
<dbReference type="Pfam" id="PF14106">
    <property type="entry name" value="DUF4279"/>
    <property type="match status" value="1"/>
</dbReference>
<organism evidence="1 2">
    <name type="scientific">Thermoleptolyngbya sichuanensis A183</name>
    <dbReference type="NCBI Taxonomy" id="2737172"/>
    <lineage>
        <taxon>Bacteria</taxon>
        <taxon>Bacillati</taxon>
        <taxon>Cyanobacteriota</taxon>
        <taxon>Cyanophyceae</taxon>
        <taxon>Oculatellales</taxon>
        <taxon>Oculatellaceae</taxon>
        <taxon>Thermoleptolyngbya</taxon>
        <taxon>Thermoleptolyngbya sichuanensis</taxon>
    </lineage>
</organism>